<dbReference type="GO" id="GO:0004674">
    <property type="term" value="F:protein serine/threonine kinase activity"/>
    <property type="evidence" value="ECO:0007669"/>
    <property type="project" value="UniProtKB-KW"/>
</dbReference>
<evidence type="ECO:0000256" key="6">
    <source>
        <dbReference type="ARBA" id="ARBA00022840"/>
    </source>
</evidence>
<dbReference type="EC" id="2.7.11.1" evidence="1"/>
<feature type="domain" description="Protein kinase" evidence="11">
    <location>
        <begin position="13"/>
        <end position="279"/>
    </location>
</feature>
<feature type="transmembrane region" description="Helical" evidence="10">
    <location>
        <begin position="347"/>
        <end position="365"/>
    </location>
</feature>
<keyword evidence="4" id="KW-0547">Nucleotide-binding</keyword>
<dbReference type="PROSITE" id="PS00108">
    <property type="entry name" value="PROTEIN_KINASE_ST"/>
    <property type="match status" value="1"/>
</dbReference>
<gene>
    <name evidence="13" type="primary">pknB</name>
    <name evidence="13" type="ORF">EBT44_03040</name>
</gene>
<keyword evidence="2" id="KW-0723">Serine/threonine-protein kinase</keyword>
<comment type="catalytic activity">
    <reaction evidence="8">
        <text>L-seryl-[protein] + ATP = O-phospho-L-seryl-[protein] + ADP + H(+)</text>
        <dbReference type="Rhea" id="RHEA:17989"/>
        <dbReference type="Rhea" id="RHEA-COMP:9863"/>
        <dbReference type="Rhea" id="RHEA-COMP:11604"/>
        <dbReference type="ChEBI" id="CHEBI:15378"/>
        <dbReference type="ChEBI" id="CHEBI:29999"/>
        <dbReference type="ChEBI" id="CHEBI:30616"/>
        <dbReference type="ChEBI" id="CHEBI:83421"/>
        <dbReference type="ChEBI" id="CHEBI:456216"/>
        <dbReference type="EC" id="2.7.11.1"/>
    </reaction>
</comment>
<dbReference type="NCBIfam" id="NF033483">
    <property type="entry name" value="PknB_PASTA_kin"/>
    <property type="match status" value="1"/>
</dbReference>
<comment type="catalytic activity">
    <reaction evidence="7">
        <text>L-threonyl-[protein] + ATP = O-phospho-L-threonyl-[protein] + ADP + H(+)</text>
        <dbReference type="Rhea" id="RHEA:46608"/>
        <dbReference type="Rhea" id="RHEA-COMP:11060"/>
        <dbReference type="Rhea" id="RHEA-COMP:11605"/>
        <dbReference type="ChEBI" id="CHEBI:15378"/>
        <dbReference type="ChEBI" id="CHEBI:30013"/>
        <dbReference type="ChEBI" id="CHEBI:30616"/>
        <dbReference type="ChEBI" id="CHEBI:61977"/>
        <dbReference type="ChEBI" id="CHEBI:456216"/>
        <dbReference type="EC" id="2.7.11.1"/>
    </reaction>
</comment>
<feature type="domain" description="PASTA" evidence="12">
    <location>
        <begin position="503"/>
        <end position="568"/>
    </location>
</feature>
<dbReference type="InterPro" id="IPR011009">
    <property type="entry name" value="Kinase-like_dom_sf"/>
</dbReference>
<dbReference type="Pfam" id="PF00069">
    <property type="entry name" value="Pkinase"/>
    <property type="match status" value="1"/>
</dbReference>
<dbReference type="GO" id="GO:0005524">
    <property type="term" value="F:ATP binding"/>
    <property type="evidence" value="ECO:0007669"/>
    <property type="project" value="UniProtKB-KW"/>
</dbReference>
<proteinExistence type="predicted"/>
<feature type="region of interest" description="Disordered" evidence="9">
    <location>
        <begin position="301"/>
        <end position="337"/>
    </location>
</feature>
<evidence type="ECO:0000259" key="12">
    <source>
        <dbReference type="PROSITE" id="PS51178"/>
    </source>
</evidence>
<accession>A0A965LL30</accession>
<dbReference type="Gene3D" id="3.30.10.20">
    <property type="match status" value="4"/>
</dbReference>
<dbReference type="Pfam" id="PF03793">
    <property type="entry name" value="PASTA"/>
    <property type="match status" value="4"/>
</dbReference>
<feature type="domain" description="PASTA" evidence="12">
    <location>
        <begin position="368"/>
        <end position="434"/>
    </location>
</feature>
<dbReference type="InterPro" id="IPR005543">
    <property type="entry name" value="PASTA_dom"/>
</dbReference>
<feature type="domain" description="PASTA" evidence="12">
    <location>
        <begin position="569"/>
        <end position="636"/>
    </location>
</feature>
<dbReference type="SMART" id="SM00220">
    <property type="entry name" value="S_TKc"/>
    <property type="match status" value="1"/>
</dbReference>
<dbReference type="CDD" id="cd14014">
    <property type="entry name" value="STKc_PknB_like"/>
    <property type="match status" value="1"/>
</dbReference>
<keyword evidence="6" id="KW-0067">ATP-binding</keyword>
<evidence type="ECO:0000256" key="10">
    <source>
        <dbReference type="SAM" id="Phobius"/>
    </source>
</evidence>
<organism evidence="13 14">
    <name type="scientific">Candidatus Fonsibacter lacus</name>
    <dbReference type="NCBI Taxonomy" id="2576439"/>
    <lineage>
        <taxon>Bacteria</taxon>
        <taxon>Pseudomonadati</taxon>
        <taxon>Pseudomonadota</taxon>
        <taxon>Alphaproteobacteria</taxon>
        <taxon>Candidatus Pelagibacterales</taxon>
        <taxon>Candidatus Pelagibacterales incertae sedis</taxon>
        <taxon>Candidatus Fonsibacter</taxon>
    </lineage>
</organism>
<dbReference type="CDD" id="cd06577">
    <property type="entry name" value="PASTA_pknB"/>
    <property type="match status" value="4"/>
</dbReference>
<dbReference type="SUPFAM" id="SSF56112">
    <property type="entry name" value="Protein kinase-like (PK-like)"/>
    <property type="match status" value="1"/>
</dbReference>
<dbReference type="FunFam" id="3.30.200.20:FF:000035">
    <property type="entry name" value="Serine/threonine protein kinase Stk1"/>
    <property type="match status" value="1"/>
</dbReference>
<reference evidence="13" key="1">
    <citation type="submission" date="2018-10" db="EMBL/GenBank/DDBJ databases">
        <title>Iterative Subtractive Binning of Freshwater Chronoseries Metagenomes Recovers Nearly Complete Genomes from over Four Hundred Novel Species.</title>
        <authorList>
            <person name="Rodriguez-R L.M."/>
            <person name="Tsementzi D."/>
            <person name="Luo C."/>
            <person name="Konstantinidis K.T."/>
        </authorList>
    </citation>
    <scope>NUCLEOTIDE SEQUENCE</scope>
    <source>
        <strain evidence="13">WB5_2A_028</strain>
    </source>
</reference>
<dbReference type="InterPro" id="IPR008271">
    <property type="entry name" value="Ser/Thr_kinase_AS"/>
</dbReference>
<keyword evidence="5 13" id="KW-0418">Kinase</keyword>
<evidence type="ECO:0000256" key="7">
    <source>
        <dbReference type="ARBA" id="ARBA00047899"/>
    </source>
</evidence>
<dbReference type="FunFam" id="1.10.510.10:FF:000021">
    <property type="entry name" value="Serine/threonine protein kinase"/>
    <property type="match status" value="1"/>
</dbReference>
<evidence type="ECO:0000256" key="2">
    <source>
        <dbReference type="ARBA" id="ARBA00022527"/>
    </source>
</evidence>
<evidence type="ECO:0000256" key="1">
    <source>
        <dbReference type="ARBA" id="ARBA00012513"/>
    </source>
</evidence>
<comment type="caution">
    <text evidence="13">The sequence shown here is derived from an EMBL/GenBank/DDBJ whole genome shotgun (WGS) entry which is preliminary data.</text>
</comment>
<feature type="compositionally biased region" description="Polar residues" evidence="9">
    <location>
        <begin position="310"/>
        <end position="332"/>
    </location>
</feature>
<dbReference type="AlphaFoldDB" id="A0A965LL30"/>
<dbReference type="PANTHER" id="PTHR43289">
    <property type="entry name" value="MITOGEN-ACTIVATED PROTEIN KINASE KINASE KINASE 20-RELATED"/>
    <property type="match status" value="1"/>
</dbReference>
<evidence type="ECO:0000256" key="4">
    <source>
        <dbReference type="ARBA" id="ARBA00022741"/>
    </source>
</evidence>
<evidence type="ECO:0000256" key="9">
    <source>
        <dbReference type="SAM" id="MobiDB-lite"/>
    </source>
</evidence>
<dbReference type="EMBL" id="RFXN01000026">
    <property type="protein sequence ID" value="NBR93806.1"/>
    <property type="molecule type" value="Genomic_DNA"/>
</dbReference>
<evidence type="ECO:0000256" key="5">
    <source>
        <dbReference type="ARBA" id="ARBA00022777"/>
    </source>
</evidence>
<evidence type="ECO:0000256" key="3">
    <source>
        <dbReference type="ARBA" id="ARBA00022679"/>
    </source>
</evidence>
<sequence>MTERAGEIIDGRYEITSVISRGGMATVYSAVDNRLDRTVAVKIMHANLARDEEFVSRFIREAKAAAGLSHPNLVQVYDQGWNQGGTPAVFLVMEYIPGATLRDHLFAVGHLGVKEALEILDQVLSALIYAHQGGIIHRDIKPENIMITADGRAKLGDFGLARAISTGDTLTADANVLMGTVAYLAPEQVQRGIADVKSDIYSLGIVLFEMVTGKKPYEGETPIQIAYRHVHDRVPAPSTINSRVSRDVDALVLRATAPDPGLRYQNAHEFQEEIRKSLILLDPNQQQLSLPLGIPEELRKPAKRKRKEATITNAMRESANTNPQIRNSSNTSEIRRKISKRVRRNRLIALAIAGVIGIAGWYQLFGPGSEIAIPSVVGGTTKQAEKTLEPLGLKVKVLTSRFDEQIPKGKIISMSPPAGSRLNEGAQISIILSKGPERYEVPNLKGKSISQATVALANLKLVVGITQEQFDEKVAKDHILSSTPGSGSLVKKNSAIDLIISKGPELISLTSYVGKSSEQALNELTDAGFDITQKEVFSNQYPLGAVISQTPSDPELAKGAKVTITISKGPEKVKVPSGLLKSEESNAIKLLEDYGFTVKVLKPAQVKKGQKLLVIKVAPNEGAMVKPNSVITIEVK</sequence>
<keyword evidence="10" id="KW-0812">Transmembrane</keyword>
<evidence type="ECO:0000259" key="11">
    <source>
        <dbReference type="PROSITE" id="PS50011"/>
    </source>
</evidence>
<keyword evidence="10" id="KW-0472">Membrane</keyword>
<name>A0A965LL30_9PROT</name>
<evidence type="ECO:0000313" key="13">
    <source>
        <dbReference type="EMBL" id="NBR93806.1"/>
    </source>
</evidence>
<protein>
    <recommendedName>
        <fullName evidence="1">non-specific serine/threonine protein kinase</fullName>
        <ecNumber evidence="1">2.7.11.1</ecNumber>
    </recommendedName>
</protein>
<feature type="domain" description="PASTA" evidence="12">
    <location>
        <begin position="435"/>
        <end position="502"/>
    </location>
</feature>
<dbReference type="SMART" id="SM00740">
    <property type="entry name" value="PASTA"/>
    <property type="match status" value="4"/>
</dbReference>
<dbReference type="InterPro" id="IPR000719">
    <property type="entry name" value="Prot_kinase_dom"/>
</dbReference>
<dbReference type="PROSITE" id="PS50011">
    <property type="entry name" value="PROTEIN_KINASE_DOM"/>
    <property type="match status" value="1"/>
</dbReference>
<keyword evidence="3" id="KW-0808">Transferase</keyword>
<dbReference type="Gene3D" id="3.30.200.20">
    <property type="entry name" value="Phosphorylase Kinase, domain 1"/>
    <property type="match status" value="1"/>
</dbReference>
<evidence type="ECO:0000313" key="14">
    <source>
        <dbReference type="Proteomes" id="UP000740727"/>
    </source>
</evidence>
<dbReference type="Proteomes" id="UP000740727">
    <property type="component" value="Unassembled WGS sequence"/>
</dbReference>
<dbReference type="Gene3D" id="1.10.510.10">
    <property type="entry name" value="Transferase(Phosphotransferase) domain 1"/>
    <property type="match status" value="1"/>
</dbReference>
<keyword evidence="10" id="KW-1133">Transmembrane helix</keyword>
<dbReference type="PANTHER" id="PTHR43289:SF34">
    <property type="entry name" value="SERINE_THREONINE-PROTEIN KINASE YBDM-RELATED"/>
    <property type="match status" value="1"/>
</dbReference>
<evidence type="ECO:0000256" key="8">
    <source>
        <dbReference type="ARBA" id="ARBA00048679"/>
    </source>
</evidence>
<dbReference type="PROSITE" id="PS51178">
    <property type="entry name" value="PASTA"/>
    <property type="match status" value="4"/>
</dbReference>